<proteinExistence type="predicted"/>
<dbReference type="GO" id="GO:0005737">
    <property type="term" value="C:cytoplasm"/>
    <property type="evidence" value="ECO:0007669"/>
    <property type="project" value="TreeGrafter"/>
</dbReference>
<dbReference type="SMART" id="SM00252">
    <property type="entry name" value="SH2"/>
    <property type="match status" value="1"/>
</dbReference>
<keyword evidence="1 2" id="KW-0727">SH2 domain</keyword>
<dbReference type="OrthoDB" id="3175255at2759"/>
<evidence type="ECO:0000256" key="2">
    <source>
        <dbReference type="PROSITE-ProRule" id="PRU00191"/>
    </source>
</evidence>
<feature type="compositionally biased region" description="Basic residues" evidence="4">
    <location>
        <begin position="211"/>
        <end position="220"/>
    </location>
</feature>
<name>F2TWW4_SALR5</name>
<feature type="compositionally biased region" description="Basic and acidic residues" evidence="4">
    <location>
        <begin position="375"/>
        <end position="398"/>
    </location>
</feature>
<evidence type="ECO:0000256" key="3">
    <source>
        <dbReference type="SAM" id="Coils"/>
    </source>
</evidence>
<dbReference type="PRINTS" id="PR00401">
    <property type="entry name" value="SH2DOMAIN"/>
</dbReference>
<organism evidence="7">
    <name type="scientific">Salpingoeca rosetta (strain ATCC 50818 / BSB-021)</name>
    <dbReference type="NCBI Taxonomy" id="946362"/>
    <lineage>
        <taxon>Eukaryota</taxon>
        <taxon>Choanoflagellata</taxon>
        <taxon>Craspedida</taxon>
        <taxon>Salpingoecidae</taxon>
        <taxon>Salpingoeca</taxon>
    </lineage>
</organism>
<keyword evidence="3" id="KW-0175">Coiled coil</keyword>
<dbReference type="GO" id="GO:0030971">
    <property type="term" value="F:receptor tyrosine kinase binding"/>
    <property type="evidence" value="ECO:0007669"/>
    <property type="project" value="TreeGrafter"/>
</dbReference>
<dbReference type="Gene3D" id="3.30.505.10">
    <property type="entry name" value="SH2 domain"/>
    <property type="match status" value="1"/>
</dbReference>
<dbReference type="Pfam" id="PF00017">
    <property type="entry name" value="SH2"/>
    <property type="match status" value="1"/>
</dbReference>
<evidence type="ECO:0000256" key="1">
    <source>
        <dbReference type="ARBA" id="ARBA00022999"/>
    </source>
</evidence>
<feature type="region of interest" description="Disordered" evidence="4">
    <location>
        <begin position="161"/>
        <end position="229"/>
    </location>
</feature>
<gene>
    <name evidence="6" type="ORF">PTSG_11613</name>
</gene>
<dbReference type="GO" id="GO:0035591">
    <property type="term" value="F:signaling adaptor activity"/>
    <property type="evidence" value="ECO:0007669"/>
    <property type="project" value="TreeGrafter"/>
</dbReference>
<feature type="compositionally biased region" description="Acidic residues" evidence="4">
    <location>
        <begin position="444"/>
        <end position="460"/>
    </location>
</feature>
<dbReference type="InterPro" id="IPR051184">
    <property type="entry name" value="Tyrosine-phos_adapter"/>
</dbReference>
<dbReference type="AlphaFoldDB" id="F2TWW4"/>
<feature type="compositionally biased region" description="Basic and acidic residues" evidence="4">
    <location>
        <begin position="199"/>
        <end position="210"/>
    </location>
</feature>
<dbReference type="RefSeq" id="XP_004999129.1">
    <property type="nucleotide sequence ID" value="XM_004999072.1"/>
</dbReference>
<dbReference type="SUPFAM" id="SSF55550">
    <property type="entry name" value="SH2 domain"/>
    <property type="match status" value="1"/>
</dbReference>
<dbReference type="InParanoid" id="F2TWW4"/>
<protein>
    <recommendedName>
        <fullName evidence="5">SH2 domain-containing protein</fullName>
    </recommendedName>
</protein>
<accession>F2TWW4</accession>
<dbReference type="PROSITE" id="PS50001">
    <property type="entry name" value="SH2"/>
    <property type="match status" value="1"/>
</dbReference>
<dbReference type="PANTHER" id="PTHR19969">
    <property type="entry name" value="SH2-SH3 ADAPTOR PROTEIN-RELATED"/>
    <property type="match status" value="1"/>
</dbReference>
<evidence type="ECO:0000256" key="4">
    <source>
        <dbReference type="SAM" id="MobiDB-lite"/>
    </source>
</evidence>
<dbReference type="InterPro" id="IPR036860">
    <property type="entry name" value="SH2_dom_sf"/>
</dbReference>
<sequence>MSGYEFVDLDEDGGILGFGDLLDDEDDTGIVSAQSKDASKPPTEPRQNKPLSQKAAEALELVREAEASVYSWGADARENCARQLYELDYAAERVQLPCLEHRRFDAHRRTTEPAYARDFRATFPDLERWLLQMRTVSQGGWHVAAITDGIKNPAIVSLLPKASPPSPAAQRPRRTVRRAATSAVIAPNSPLAVPKRHSSVGEDKPKSAEKSKKKKQRAPSRHLSLSDLEHKEKALGNAGLFERLAKDKTLIKQPWYHGDISRGEAVQRLASTNPGTFLLRLSSRRKGITLSLNTPDGPKHFIIIPAKGNFSIFGRDGNFKTIPKLVDFYRKNPLAVDGTSLVFPCPLPEDETDEGHAYVEFLRSDVDKQVMRAVAERGRARREQHEEERRRRQERRQLTPDSSGSGSARAPRQAQRRKSNIAQLVGAWEAGKDSSASRENLLTTDDDDDDDDDDAFEGSDAETQSRLTKSADAALWRNSMFGARTRSSGSLAASLLSITPAERINPAASEEEIREQIEELTDHIAAEEHRITTVAGKTASTETAQASQNLERLRSTLRQYEDHLHEMQRAHPNVRSTA</sequence>
<reference evidence="6" key="1">
    <citation type="submission" date="2009-08" db="EMBL/GenBank/DDBJ databases">
        <title>Annotation of Salpingoeca rosetta.</title>
        <authorList>
            <consortium name="The Broad Institute Genome Sequencing Platform"/>
            <person name="Russ C."/>
            <person name="Cuomo C."/>
            <person name="Burger G."/>
            <person name="Gray M.W."/>
            <person name="Holland P.W.H."/>
            <person name="King N."/>
            <person name="Lang F.B.F."/>
            <person name="Roger A.J."/>
            <person name="Ruiz-Trillo I."/>
            <person name="Young S.K."/>
            <person name="Zeng Q."/>
            <person name="Gargeya S."/>
            <person name="Alvarado L."/>
            <person name="Berlin A."/>
            <person name="Chapman S.B."/>
            <person name="Chen Z."/>
            <person name="Freedman E."/>
            <person name="Gellesch M."/>
            <person name="Goldberg J."/>
            <person name="Griggs A."/>
            <person name="Gujja S."/>
            <person name="Heilman E."/>
            <person name="Heiman D."/>
            <person name="Howarth C."/>
            <person name="Mehta T."/>
            <person name="Neiman D."/>
            <person name="Pearson M."/>
            <person name="Roberts A."/>
            <person name="Saif S."/>
            <person name="Shea T."/>
            <person name="Shenoy N."/>
            <person name="Sisk P."/>
            <person name="Stolte C."/>
            <person name="Sykes S."/>
            <person name="White J."/>
            <person name="Yandava C."/>
            <person name="Haas B."/>
            <person name="Nusbaum C."/>
            <person name="Birren B."/>
        </authorList>
    </citation>
    <scope>NUCLEOTIDE SEQUENCE [LARGE SCALE GENOMIC DNA]</scope>
    <source>
        <strain evidence="6">ATCC 50818</strain>
    </source>
</reference>
<evidence type="ECO:0000313" key="6">
    <source>
        <dbReference type="EMBL" id="EGD72560.1"/>
    </source>
</evidence>
<keyword evidence="7" id="KW-1185">Reference proteome</keyword>
<dbReference type="GeneID" id="16067399"/>
<dbReference type="GO" id="GO:0016477">
    <property type="term" value="P:cell migration"/>
    <property type="evidence" value="ECO:0007669"/>
    <property type="project" value="TreeGrafter"/>
</dbReference>
<dbReference type="InterPro" id="IPR000980">
    <property type="entry name" value="SH2"/>
</dbReference>
<dbReference type="PANTHER" id="PTHR19969:SF5">
    <property type="entry name" value="CRK-LIKE PROTEIN"/>
    <property type="match status" value="1"/>
</dbReference>
<dbReference type="Proteomes" id="UP000007799">
    <property type="component" value="Unassembled WGS sequence"/>
</dbReference>
<dbReference type="KEGG" id="sre:PTSG_11613"/>
<evidence type="ECO:0000259" key="5">
    <source>
        <dbReference type="PROSITE" id="PS50001"/>
    </source>
</evidence>
<feature type="region of interest" description="Disordered" evidence="4">
    <location>
        <begin position="375"/>
        <end position="466"/>
    </location>
</feature>
<feature type="region of interest" description="Disordered" evidence="4">
    <location>
        <begin position="26"/>
        <end position="53"/>
    </location>
</feature>
<feature type="domain" description="SH2" evidence="5">
    <location>
        <begin position="255"/>
        <end position="345"/>
    </location>
</feature>
<evidence type="ECO:0000313" key="7">
    <source>
        <dbReference type="Proteomes" id="UP000007799"/>
    </source>
</evidence>
<dbReference type="CDD" id="cd00173">
    <property type="entry name" value="SH2"/>
    <property type="match status" value="1"/>
</dbReference>
<dbReference type="EMBL" id="GL832955">
    <property type="protein sequence ID" value="EGD72560.1"/>
    <property type="molecule type" value="Genomic_DNA"/>
</dbReference>
<dbReference type="GO" id="GO:0007167">
    <property type="term" value="P:enzyme-linked receptor protein signaling pathway"/>
    <property type="evidence" value="ECO:0007669"/>
    <property type="project" value="TreeGrafter"/>
</dbReference>
<feature type="coiled-coil region" evidence="3">
    <location>
        <begin position="510"/>
        <end position="570"/>
    </location>
</feature>